<proteinExistence type="predicted"/>
<keyword evidence="1" id="KW-1133">Transmembrane helix</keyword>
<reference evidence="2 3" key="1">
    <citation type="submission" date="2024-03" db="EMBL/GenBank/DDBJ databases">
        <title>Adaptation during the transition from Ophiocordyceps entomopathogen to insect associate is accompanied by gene loss and intensified selection.</title>
        <authorList>
            <person name="Ward C.M."/>
            <person name="Onetto C.A."/>
            <person name="Borneman A.R."/>
        </authorList>
    </citation>
    <scope>NUCLEOTIDE SEQUENCE [LARGE SCALE GENOMIC DNA]</scope>
    <source>
        <strain evidence="2">AWRI1</strain>
        <tissue evidence="2">Single Adult Female</tissue>
    </source>
</reference>
<sequence>MTNLNYIFNVHSPVHIFVQLSQFSSSCFIFRPVVSIFGWMAQLIIVWLSQFSAGCLNHRLDISIFGWNSNFSSSCLNFCLVVSFLIVRQAVSIFGWTSHFSSSCLIFLLVVSIVQLSKIETAGRKMREPDEK</sequence>
<evidence type="ECO:0000313" key="3">
    <source>
        <dbReference type="Proteomes" id="UP001367676"/>
    </source>
</evidence>
<dbReference type="AlphaFoldDB" id="A0AAN9YB45"/>
<keyword evidence="1" id="KW-0472">Membrane</keyword>
<keyword evidence="1" id="KW-0812">Transmembrane</keyword>
<evidence type="ECO:0000256" key="1">
    <source>
        <dbReference type="SAM" id="Phobius"/>
    </source>
</evidence>
<protein>
    <submittedName>
        <fullName evidence="2">Uncharacterized protein</fullName>
    </submittedName>
</protein>
<keyword evidence="3" id="KW-1185">Reference proteome</keyword>
<dbReference type="EMBL" id="JBBCAQ010000004">
    <property type="protein sequence ID" value="KAK7604295.1"/>
    <property type="molecule type" value="Genomic_DNA"/>
</dbReference>
<accession>A0AAN9YB45</accession>
<comment type="caution">
    <text evidence="2">The sequence shown here is derived from an EMBL/GenBank/DDBJ whole genome shotgun (WGS) entry which is preliminary data.</text>
</comment>
<evidence type="ECO:0000313" key="2">
    <source>
        <dbReference type="EMBL" id="KAK7604295.1"/>
    </source>
</evidence>
<feature type="transmembrane region" description="Helical" evidence="1">
    <location>
        <begin position="69"/>
        <end position="87"/>
    </location>
</feature>
<feature type="transmembrane region" description="Helical" evidence="1">
    <location>
        <begin position="93"/>
        <end position="117"/>
    </location>
</feature>
<feature type="transmembrane region" description="Helical" evidence="1">
    <location>
        <begin position="28"/>
        <end position="48"/>
    </location>
</feature>
<gene>
    <name evidence="2" type="ORF">V9T40_004568</name>
</gene>
<name>A0AAN9YB45_9HEMI</name>
<organism evidence="2 3">
    <name type="scientific">Parthenolecanium corni</name>
    <dbReference type="NCBI Taxonomy" id="536013"/>
    <lineage>
        <taxon>Eukaryota</taxon>
        <taxon>Metazoa</taxon>
        <taxon>Ecdysozoa</taxon>
        <taxon>Arthropoda</taxon>
        <taxon>Hexapoda</taxon>
        <taxon>Insecta</taxon>
        <taxon>Pterygota</taxon>
        <taxon>Neoptera</taxon>
        <taxon>Paraneoptera</taxon>
        <taxon>Hemiptera</taxon>
        <taxon>Sternorrhyncha</taxon>
        <taxon>Coccoidea</taxon>
        <taxon>Coccidae</taxon>
        <taxon>Parthenolecanium</taxon>
    </lineage>
</organism>
<dbReference type="Proteomes" id="UP001367676">
    <property type="component" value="Unassembled WGS sequence"/>
</dbReference>